<comment type="subcellular location">
    <subcellularLocation>
        <location evidence="1">Cell membrane</location>
        <topology evidence="1">Multi-pass membrane protein</topology>
    </subcellularLocation>
</comment>
<dbReference type="eggNOG" id="COG0472">
    <property type="taxonomic scope" value="Bacteria"/>
</dbReference>
<keyword evidence="3 9" id="KW-0808">Transferase</keyword>
<evidence type="ECO:0000256" key="4">
    <source>
        <dbReference type="ARBA" id="ARBA00022692"/>
    </source>
</evidence>
<dbReference type="GO" id="GO:0044038">
    <property type="term" value="P:cell wall macromolecule biosynthetic process"/>
    <property type="evidence" value="ECO:0007669"/>
    <property type="project" value="TreeGrafter"/>
</dbReference>
<feature type="transmembrane region" description="Helical" evidence="8">
    <location>
        <begin position="212"/>
        <end position="232"/>
    </location>
</feature>
<feature type="binding site" evidence="7">
    <location>
        <position position="215"/>
    </location>
    <ligand>
        <name>Mg(2+)</name>
        <dbReference type="ChEBI" id="CHEBI:18420"/>
    </ligand>
</feature>
<dbReference type="PANTHER" id="PTHR22926">
    <property type="entry name" value="PHOSPHO-N-ACETYLMURAMOYL-PENTAPEPTIDE-TRANSFERASE"/>
    <property type="match status" value="1"/>
</dbReference>
<feature type="transmembrane region" description="Helical" evidence="8">
    <location>
        <begin position="6"/>
        <end position="25"/>
    </location>
</feature>
<dbReference type="Pfam" id="PF00953">
    <property type="entry name" value="Glycos_transf_4"/>
    <property type="match status" value="1"/>
</dbReference>
<comment type="cofactor">
    <cofactor evidence="7">
        <name>Mg(2+)</name>
        <dbReference type="ChEBI" id="CHEBI:18420"/>
    </cofactor>
</comment>
<evidence type="ECO:0000256" key="7">
    <source>
        <dbReference type="PIRSR" id="PIRSR600715-1"/>
    </source>
</evidence>
<feature type="transmembrane region" description="Helical" evidence="8">
    <location>
        <begin position="37"/>
        <end position="58"/>
    </location>
</feature>
<keyword evidence="5 8" id="KW-1133">Transmembrane helix</keyword>
<evidence type="ECO:0000256" key="6">
    <source>
        <dbReference type="ARBA" id="ARBA00023136"/>
    </source>
</evidence>
<evidence type="ECO:0000313" key="9">
    <source>
        <dbReference type="EMBL" id="KCZ90817.1"/>
    </source>
</evidence>
<sequence length="348" mass="36832">MISIALFGPTLVSFVLCLVVMRLGIKDAPDGGRKTQAAPVPSAGGLAVLATALAFYFALASPNVAGFVPLILLVAAAALVGLVDDVRGLQARYKFGLSGLMCVLAAAYGPHLETFYLPGGPDGGWPLPAWIAILGAALWLFVIINGTNFMDGANGLAMGSAASMLYPTALMLFPHAWFSADSALPGTMVVLSVLTAQAILGFLFWNLRGKLYAGDVGALGAGAVIAVSGLVLARTYSVWVPATLTLPFLVDILLTMAWRARQGGNLFHPHRDHAYQLFLRAGWPHWCVALLWWGFCIVCGVAPVVAIDASTPSDATAFWIFITLCTTGSALWFWQRAVIGGRLKREGL</sequence>
<keyword evidence="4 8" id="KW-0812">Transmembrane</keyword>
<gene>
    <name evidence="9" type="ORF">HJO_13236</name>
</gene>
<keyword evidence="7" id="KW-0479">Metal-binding</keyword>
<dbReference type="OrthoDB" id="9783652at2"/>
<feature type="transmembrane region" description="Helical" evidence="8">
    <location>
        <begin position="124"/>
        <end position="144"/>
    </location>
</feature>
<comment type="caution">
    <text evidence="9">The sequence shown here is derived from an EMBL/GenBank/DDBJ whole genome shotgun (WGS) entry which is preliminary data.</text>
</comment>
<accession>A0A059FJN1</accession>
<evidence type="ECO:0000256" key="2">
    <source>
        <dbReference type="ARBA" id="ARBA00022475"/>
    </source>
</evidence>
<evidence type="ECO:0000256" key="3">
    <source>
        <dbReference type="ARBA" id="ARBA00022679"/>
    </source>
</evidence>
<dbReference type="PATRIC" id="fig|1280950.3.peg.2656"/>
<dbReference type="STRING" id="1280950.HJO_13236"/>
<dbReference type="GO" id="GO:0009103">
    <property type="term" value="P:lipopolysaccharide biosynthetic process"/>
    <property type="evidence" value="ECO:0007669"/>
    <property type="project" value="TreeGrafter"/>
</dbReference>
<organism evidence="9 10">
    <name type="scientific">Hyphomonas johnsonii MHS-2</name>
    <dbReference type="NCBI Taxonomy" id="1280950"/>
    <lineage>
        <taxon>Bacteria</taxon>
        <taxon>Pseudomonadati</taxon>
        <taxon>Pseudomonadota</taxon>
        <taxon>Alphaproteobacteria</taxon>
        <taxon>Hyphomonadales</taxon>
        <taxon>Hyphomonadaceae</taxon>
        <taxon>Hyphomonas</taxon>
    </lineage>
</organism>
<dbReference type="GO" id="GO:0071555">
    <property type="term" value="P:cell wall organization"/>
    <property type="evidence" value="ECO:0007669"/>
    <property type="project" value="TreeGrafter"/>
</dbReference>
<feature type="binding site" evidence="7">
    <location>
        <position position="148"/>
    </location>
    <ligand>
        <name>Mg(2+)</name>
        <dbReference type="ChEBI" id="CHEBI:18420"/>
    </ligand>
</feature>
<dbReference type="GO" id="GO:0005886">
    <property type="term" value="C:plasma membrane"/>
    <property type="evidence" value="ECO:0007669"/>
    <property type="project" value="UniProtKB-SubCell"/>
</dbReference>
<protein>
    <submittedName>
        <fullName evidence="9">Glycosyl transferase family protein</fullName>
    </submittedName>
</protein>
<feature type="transmembrane region" description="Helical" evidence="8">
    <location>
        <begin position="64"/>
        <end position="83"/>
    </location>
</feature>
<feature type="transmembrane region" description="Helical" evidence="8">
    <location>
        <begin position="156"/>
        <end position="177"/>
    </location>
</feature>
<evidence type="ECO:0000313" key="10">
    <source>
        <dbReference type="Proteomes" id="UP000025171"/>
    </source>
</evidence>
<keyword evidence="7" id="KW-0460">Magnesium</keyword>
<feature type="transmembrane region" description="Helical" evidence="8">
    <location>
        <begin position="95"/>
        <end position="112"/>
    </location>
</feature>
<dbReference type="InterPro" id="IPR000715">
    <property type="entry name" value="Glycosyl_transferase_4"/>
</dbReference>
<keyword evidence="10" id="KW-1185">Reference proteome</keyword>
<reference evidence="9 10" key="1">
    <citation type="journal article" date="2014" name="Antonie Van Leeuwenhoek">
        <title>Hyphomonas beringensis sp. nov. and Hyphomonas chukchiensis sp. nov., isolated from surface seawater of the Bering Sea and Chukchi Sea.</title>
        <authorList>
            <person name="Li C."/>
            <person name="Lai Q."/>
            <person name="Li G."/>
            <person name="Dong C."/>
            <person name="Wang J."/>
            <person name="Liao Y."/>
            <person name="Shao Z."/>
        </authorList>
    </citation>
    <scope>NUCLEOTIDE SEQUENCE [LARGE SCALE GENOMIC DNA]</scope>
    <source>
        <strain evidence="9 10">MHS-2</strain>
    </source>
</reference>
<dbReference type="RefSeq" id="WP_035617595.1">
    <property type="nucleotide sequence ID" value="NZ_ARYK01000006.1"/>
</dbReference>
<feature type="transmembrane region" description="Helical" evidence="8">
    <location>
        <begin position="317"/>
        <end position="334"/>
    </location>
</feature>
<evidence type="ECO:0000256" key="8">
    <source>
        <dbReference type="SAM" id="Phobius"/>
    </source>
</evidence>
<dbReference type="GO" id="GO:0046872">
    <property type="term" value="F:metal ion binding"/>
    <property type="evidence" value="ECO:0007669"/>
    <property type="project" value="UniProtKB-KW"/>
</dbReference>
<dbReference type="Proteomes" id="UP000025171">
    <property type="component" value="Unassembled WGS sequence"/>
</dbReference>
<feature type="transmembrane region" description="Helical" evidence="8">
    <location>
        <begin position="183"/>
        <end position="205"/>
    </location>
</feature>
<dbReference type="PANTHER" id="PTHR22926:SF3">
    <property type="entry name" value="UNDECAPRENYL-PHOSPHATE ALPHA-N-ACETYLGLUCOSAMINYL 1-PHOSPHATE TRANSFERASE"/>
    <property type="match status" value="1"/>
</dbReference>
<dbReference type="AlphaFoldDB" id="A0A059FJN1"/>
<evidence type="ECO:0000256" key="1">
    <source>
        <dbReference type="ARBA" id="ARBA00004651"/>
    </source>
</evidence>
<proteinExistence type="predicted"/>
<feature type="transmembrane region" description="Helical" evidence="8">
    <location>
        <begin position="281"/>
        <end position="305"/>
    </location>
</feature>
<keyword evidence="2" id="KW-1003">Cell membrane</keyword>
<name>A0A059FJN1_9PROT</name>
<feature type="transmembrane region" description="Helical" evidence="8">
    <location>
        <begin position="238"/>
        <end position="260"/>
    </location>
</feature>
<evidence type="ECO:0000256" key="5">
    <source>
        <dbReference type="ARBA" id="ARBA00022989"/>
    </source>
</evidence>
<keyword evidence="6 8" id="KW-0472">Membrane</keyword>
<dbReference type="GO" id="GO:0016780">
    <property type="term" value="F:phosphotransferase activity, for other substituted phosphate groups"/>
    <property type="evidence" value="ECO:0007669"/>
    <property type="project" value="InterPro"/>
</dbReference>
<dbReference type="EMBL" id="ARYK01000006">
    <property type="protein sequence ID" value="KCZ90817.1"/>
    <property type="molecule type" value="Genomic_DNA"/>
</dbReference>